<dbReference type="GO" id="GO:0022857">
    <property type="term" value="F:transmembrane transporter activity"/>
    <property type="evidence" value="ECO:0007669"/>
    <property type="project" value="TreeGrafter"/>
</dbReference>
<comment type="subcellular location">
    <subcellularLocation>
        <location evidence="1">Mitochondrion membrane</location>
        <topology evidence="1">Multi-pass membrane protein</topology>
    </subcellularLocation>
</comment>
<dbReference type="Gene3D" id="1.50.40.10">
    <property type="entry name" value="Mitochondrial carrier domain"/>
    <property type="match status" value="1"/>
</dbReference>
<keyword evidence="4 9" id="KW-0812">Transmembrane</keyword>
<evidence type="ECO:0000256" key="3">
    <source>
        <dbReference type="ARBA" id="ARBA00022448"/>
    </source>
</evidence>
<evidence type="ECO:0000256" key="5">
    <source>
        <dbReference type="ARBA" id="ARBA00022737"/>
    </source>
</evidence>
<keyword evidence="13" id="KW-1185">Reference proteome</keyword>
<evidence type="ECO:0000256" key="4">
    <source>
        <dbReference type="ARBA" id="ARBA00022692"/>
    </source>
</evidence>
<proteinExistence type="inferred from homology"/>
<keyword evidence="7" id="KW-0496">Mitochondrion</keyword>
<dbReference type="GO" id="GO:0031966">
    <property type="term" value="C:mitochondrial membrane"/>
    <property type="evidence" value="ECO:0007669"/>
    <property type="project" value="UniProtKB-SubCell"/>
</dbReference>
<keyword evidence="5" id="KW-0677">Repeat</keyword>
<comment type="similarity">
    <text evidence="2 10">Belongs to the mitochondrial carrier (TC 2.A.29) family.</text>
</comment>
<evidence type="ECO:0000313" key="12">
    <source>
        <dbReference type="EMBL" id="GAU11005.1"/>
    </source>
</evidence>
<protein>
    <submittedName>
        <fullName evidence="12">Uncharacterized protein</fullName>
    </submittedName>
</protein>
<keyword evidence="6 11" id="KW-1133">Transmembrane helix</keyword>
<dbReference type="InterPro" id="IPR050567">
    <property type="entry name" value="Mitochondrial_Carrier"/>
</dbReference>
<dbReference type="InterPro" id="IPR023395">
    <property type="entry name" value="MCP_dom_sf"/>
</dbReference>
<name>A0A2Z6LFX7_TRISU</name>
<evidence type="ECO:0000256" key="6">
    <source>
        <dbReference type="ARBA" id="ARBA00022989"/>
    </source>
</evidence>
<feature type="repeat" description="Solcar" evidence="9">
    <location>
        <begin position="12"/>
        <end position="88"/>
    </location>
</feature>
<evidence type="ECO:0000256" key="7">
    <source>
        <dbReference type="ARBA" id="ARBA00023128"/>
    </source>
</evidence>
<evidence type="ECO:0000256" key="1">
    <source>
        <dbReference type="ARBA" id="ARBA00004225"/>
    </source>
</evidence>
<keyword evidence="8 9" id="KW-0472">Membrane</keyword>
<dbReference type="PANTHER" id="PTHR45624:SF10">
    <property type="entry name" value="SLC (SOLUTE CARRIER) HOMOLOG"/>
    <property type="match status" value="1"/>
</dbReference>
<evidence type="ECO:0000256" key="2">
    <source>
        <dbReference type="ARBA" id="ARBA00006375"/>
    </source>
</evidence>
<feature type="transmembrane region" description="Helical" evidence="11">
    <location>
        <begin position="65"/>
        <end position="87"/>
    </location>
</feature>
<evidence type="ECO:0000256" key="8">
    <source>
        <dbReference type="ARBA" id="ARBA00023136"/>
    </source>
</evidence>
<dbReference type="InterPro" id="IPR018108">
    <property type="entry name" value="MCP_transmembrane"/>
</dbReference>
<evidence type="ECO:0000256" key="10">
    <source>
        <dbReference type="RuleBase" id="RU000488"/>
    </source>
</evidence>
<dbReference type="PANTHER" id="PTHR45624">
    <property type="entry name" value="MITOCHONDRIAL BASIC AMINO ACIDS TRANSPORTER-RELATED"/>
    <property type="match status" value="1"/>
</dbReference>
<dbReference type="Pfam" id="PF00153">
    <property type="entry name" value="Mito_carr"/>
    <property type="match status" value="1"/>
</dbReference>
<dbReference type="AlphaFoldDB" id="A0A2Z6LFX7"/>
<dbReference type="Proteomes" id="UP000242715">
    <property type="component" value="Unassembled WGS sequence"/>
</dbReference>
<evidence type="ECO:0000256" key="9">
    <source>
        <dbReference type="PROSITE-ProRule" id="PRU00282"/>
    </source>
</evidence>
<dbReference type="SUPFAM" id="SSF103506">
    <property type="entry name" value="Mitochondrial carrier"/>
    <property type="match status" value="1"/>
</dbReference>
<dbReference type="EMBL" id="DF973112">
    <property type="protein sequence ID" value="GAU11005.1"/>
    <property type="molecule type" value="Genomic_DNA"/>
</dbReference>
<reference evidence="13" key="1">
    <citation type="journal article" date="2017" name="Front. Plant Sci.">
        <title>Climate Clever Clovers: New Paradigm to Reduce the Environmental Footprint of Ruminants by Breeding Low Methanogenic Forages Utilizing Haplotype Variation.</title>
        <authorList>
            <person name="Kaur P."/>
            <person name="Appels R."/>
            <person name="Bayer P.E."/>
            <person name="Keeble-Gagnere G."/>
            <person name="Wang J."/>
            <person name="Hirakawa H."/>
            <person name="Shirasawa K."/>
            <person name="Vercoe P."/>
            <person name="Stefanova K."/>
            <person name="Durmic Z."/>
            <person name="Nichols P."/>
            <person name="Revell C."/>
            <person name="Isobe S.N."/>
            <person name="Edwards D."/>
            <person name="Erskine W."/>
        </authorList>
    </citation>
    <scope>NUCLEOTIDE SEQUENCE [LARGE SCALE GENOMIC DNA]</scope>
    <source>
        <strain evidence="13">cv. Daliak</strain>
    </source>
</reference>
<organism evidence="12 13">
    <name type="scientific">Trifolium subterraneum</name>
    <name type="common">Subterranean clover</name>
    <dbReference type="NCBI Taxonomy" id="3900"/>
    <lineage>
        <taxon>Eukaryota</taxon>
        <taxon>Viridiplantae</taxon>
        <taxon>Streptophyta</taxon>
        <taxon>Embryophyta</taxon>
        <taxon>Tracheophyta</taxon>
        <taxon>Spermatophyta</taxon>
        <taxon>Magnoliopsida</taxon>
        <taxon>eudicotyledons</taxon>
        <taxon>Gunneridae</taxon>
        <taxon>Pentapetalae</taxon>
        <taxon>rosids</taxon>
        <taxon>fabids</taxon>
        <taxon>Fabales</taxon>
        <taxon>Fabaceae</taxon>
        <taxon>Papilionoideae</taxon>
        <taxon>50 kb inversion clade</taxon>
        <taxon>NPAAA clade</taxon>
        <taxon>Hologalegina</taxon>
        <taxon>IRL clade</taxon>
        <taxon>Trifolieae</taxon>
        <taxon>Trifolium</taxon>
    </lineage>
</organism>
<dbReference type="PROSITE" id="PS50920">
    <property type="entry name" value="SOLCAR"/>
    <property type="match status" value="1"/>
</dbReference>
<keyword evidence="3 10" id="KW-0813">Transport</keyword>
<gene>
    <name evidence="12" type="ORF">TSUD_112980</name>
</gene>
<sequence>MMEFWREYVVKNNVGREFVAGGFGGTAGIITSYPFDTLRVMQQQSGNASAIGILKNLLTKEGPTALYRGMAVPLASVGFQYIILLTIY</sequence>
<evidence type="ECO:0000313" key="13">
    <source>
        <dbReference type="Proteomes" id="UP000242715"/>
    </source>
</evidence>
<evidence type="ECO:0000256" key="11">
    <source>
        <dbReference type="SAM" id="Phobius"/>
    </source>
</evidence>
<dbReference type="OrthoDB" id="193856at2759"/>
<accession>A0A2Z6LFX7</accession>